<evidence type="ECO:0000256" key="2">
    <source>
        <dbReference type="ARBA" id="ARBA00022448"/>
    </source>
</evidence>
<keyword evidence="6" id="KW-0472">Membrane</keyword>
<keyword evidence="5" id="KW-0067">ATP-binding</keyword>
<evidence type="ECO:0000313" key="8">
    <source>
        <dbReference type="EMBL" id="CAB4807158.1"/>
    </source>
</evidence>
<dbReference type="InterPro" id="IPR003593">
    <property type="entry name" value="AAA+_ATPase"/>
</dbReference>
<dbReference type="GO" id="GO:0016887">
    <property type="term" value="F:ATP hydrolysis activity"/>
    <property type="evidence" value="ECO:0007669"/>
    <property type="project" value="InterPro"/>
</dbReference>
<dbReference type="PROSITE" id="PS00211">
    <property type="entry name" value="ABC_TRANSPORTER_1"/>
    <property type="match status" value="1"/>
</dbReference>
<dbReference type="CDD" id="cd03257">
    <property type="entry name" value="ABC_NikE_OppD_transporters"/>
    <property type="match status" value="1"/>
</dbReference>
<dbReference type="FunFam" id="3.40.50.300:FF:000016">
    <property type="entry name" value="Oligopeptide ABC transporter ATP-binding component"/>
    <property type="match status" value="1"/>
</dbReference>
<evidence type="ECO:0000313" key="10">
    <source>
        <dbReference type="EMBL" id="CAB5024026.1"/>
    </source>
</evidence>
<dbReference type="SMART" id="SM00382">
    <property type="entry name" value="AAA"/>
    <property type="match status" value="1"/>
</dbReference>
<dbReference type="GO" id="GO:0005886">
    <property type="term" value="C:plasma membrane"/>
    <property type="evidence" value="ECO:0007669"/>
    <property type="project" value="UniProtKB-SubCell"/>
</dbReference>
<evidence type="ECO:0000256" key="5">
    <source>
        <dbReference type="ARBA" id="ARBA00022840"/>
    </source>
</evidence>
<proteinExistence type="predicted"/>
<accession>A0A6J7R5P6</accession>
<reference evidence="10" key="1">
    <citation type="submission" date="2020-05" db="EMBL/GenBank/DDBJ databases">
        <authorList>
            <person name="Chiriac C."/>
            <person name="Salcher M."/>
            <person name="Ghai R."/>
            <person name="Kavagutti S V."/>
        </authorList>
    </citation>
    <scope>NUCLEOTIDE SEQUENCE</scope>
</reference>
<dbReference type="PANTHER" id="PTHR43297:SF2">
    <property type="entry name" value="DIPEPTIDE TRANSPORT ATP-BINDING PROTEIN DPPD"/>
    <property type="match status" value="1"/>
</dbReference>
<dbReference type="EMBL" id="CAFBPV010000004">
    <property type="protein sequence ID" value="CAB5024026.1"/>
    <property type="molecule type" value="Genomic_DNA"/>
</dbReference>
<keyword evidence="4" id="KW-0547">Nucleotide-binding</keyword>
<dbReference type="Gene3D" id="3.40.50.300">
    <property type="entry name" value="P-loop containing nucleotide triphosphate hydrolases"/>
    <property type="match status" value="1"/>
</dbReference>
<evidence type="ECO:0000256" key="1">
    <source>
        <dbReference type="ARBA" id="ARBA00004202"/>
    </source>
</evidence>
<evidence type="ECO:0000256" key="6">
    <source>
        <dbReference type="ARBA" id="ARBA00023136"/>
    </source>
</evidence>
<dbReference type="GO" id="GO:0015833">
    <property type="term" value="P:peptide transport"/>
    <property type="evidence" value="ECO:0007669"/>
    <property type="project" value="InterPro"/>
</dbReference>
<dbReference type="SUPFAM" id="SSF52540">
    <property type="entry name" value="P-loop containing nucleoside triphosphate hydrolases"/>
    <property type="match status" value="1"/>
</dbReference>
<keyword evidence="2" id="KW-0813">Transport</keyword>
<evidence type="ECO:0000256" key="4">
    <source>
        <dbReference type="ARBA" id="ARBA00022741"/>
    </source>
</evidence>
<comment type="subcellular location">
    <subcellularLocation>
        <location evidence="1">Cell membrane</location>
        <topology evidence="1">Peripheral membrane protein</topology>
    </subcellularLocation>
</comment>
<dbReference type="InterPro" id="IPR003439">
    <property type="entry name" value="ABC_transporter-like_ATP-bd"/>
</dbReference>
<dbReference type="InterPro" id="IPR027417">
    <property type="entry name" value="P-loop_NTPase"/>
</dbReference>
<sequence>MKLDSTVNRIPTVVRVNSVSVGFPNRDGMDEVVHSISFSIDVAERVGLVGESGSGKSLTSRAIMQLVPKPGQITSGTVLLEERNISDSESKIDWRGSEIAIISQDPLTSLNPLVKIGVQISEMLIHHKGMQKSEARIESINLLKSVGLPNPKRTMNQYPNSLSGGMRQRVAIAIAISCKPKLLIADEPTTALDVTIQSQVLDLIESISTENQTAVLLISHDLAVVANFCSRIIVMYDGRIVETGPVNEILNFPKHPYTQALIASVPDLFDTSRERLQTIPGSPPIAGRINLGCSFAPRCTHASDICLTHIPKLEVSSDADQEVACHNPLKRVSS</sequence>
<dbReference type="EMBL" id="CAFAAY010000005">
    <property type="protein sequence ID" value="CAB4807158.1"/>
    <property type="molecule type" value="Genomic_DNA"/>
</dbReference>
<organism evidence="10">
    <name type="scientific">freshwater metagenome</name>
    <dbReference type="NCBI Taxonomy" id="449393"/>
    <lineage>
        <taxon>unclassified sequences</taxon>
        <taxon>metagenomes</taxon>
        <taxon>ecological metagenomes</taxon>
    </lineage>
</organism>
<dbReference type="Pfam" id="PF00005">
    <property type="entry name" value="ABC_tran"/>
    <property type="match status" value="1"/>
</dbReference>
<dbReference type="InterPro" id="IPR017871">
    <property type="entry name" value="ABC_transporter-like_CS"/>
</dbReference>
<protein>
    <submittedName>
        <fullName evidence="10">Unannotated protein</fullName>
    </submittedName>
</protein>
<evidence type="ECO:0000256" key="3">
    <source>
        <dbReference type="ARBA" id="ARBA00022475"/>
    </source>
</evidence>
<gene>
    <name evidence="8" type="ORF">UFOPK3124_00140</name>
    <name evidence="9" type="ORF">UFOPK3480_00387</name>
    <name evidence="10" type="ORF">UFOPK4165_00129</name>
</gene>
<evidence type="ECO:0000313" key="9">
    <source>
        <dbReference type="EMBL" id="CAB4880861.1"/>
    </source>
</evidence>
<dbReference type="InterPro" id="IPR013563">
    <property type="entry name" value="Oligopep_ABC_C"/>
</dbReference>
<dbReference type="PANTHER" id="PTHR43297">
    <property type="entry name" value="OLIGOPEPTIDE TRANSPORT ATP-BINDING PROTEIN APPD"/>
    <property type="match status" value="1"/>
</dbReference>
<feature type="domain" description="ABC transporter" evidence="7">
    <location>
        <begin position="14"/>
        <end position="262"/>
    </location>
</feature>
<evidence type="ECO:0000259" key="7">
    <source>
        <dbReference type="PROSITE" id="PS50893"/>
    </source>
</evidence>
<dbReference type="NCBIfam" id="TIGR01727">
    <property type="entry name" value="oligo_HPY"/>
    <property type="match status" value="1"/>
</dbReference>
<dbReference type="InterPro" id="IPR050388">
    <property type="entry name" value="ABC_Ni/Peptide_Import"/>
</dbReference>
<dbReference type="EMBL" id="CAFBLY010000018">
    <property type="protein sequence ID" value="CAB4880861.1"/>
    <property type="molecule type" value="Genomic_DNA"/>
</dbReference>
<dbReference type="AlphaFoldDB" id="A0A6J7R5P6"/>
<dbReference type="PROSITE" id="PS50893">
    <property type="entry name" value="ABC_TRANSPORTER_2"/>
    <property type="match status" value="1"/>
</dbReference>
<dbReference type="Pfam" id="PF08352">
    <property type="entry name" value="oligo_HPY"/>
    <property type="match status" value="1"/>
</dbReference>
<dbReference type="GO" id="GO:0005524">
    <property type="term" value="F:ATP binding"/>
    <property type="evidence" value="ECO:0007669"/>
    <property type="project" value="UniProtKB-KW"/>
</dbReference>
<name>A0A6J7R5P6_9ZZZZ</name>
<keyword evidence="3" id="KW-1003">Cell membrane</keyword>